<evidence type="ECO:0000313" key="2">
    <source>
        <dbReference type="Proteomes" id="UP000318478"/>
    </source>
</evidence>
<reference evidence="1 2" key="1">
    <citation type="submission" date="2019-02" db="EMBL/GenBank/DDBJ databases">
        <title>Deep-cultivation of Planctomycetes and their phenomic and genomic characterization uncovers novel biology.</title>
        <authorList>
            <person name="Wiegand S."/>
            <person name="Jogler M."/>
            <person name="Boedeker C."/>
            <person name="Pinto D."/>
            <person name="Vollmers J."/>
            <person name="Rivas-Marin E."/>
            <person name="Kohn T."/>
            <person name="Peeters S.H."/>
            <person name="Heuer A."/>
            <person name="Rast P."/>
            <person name="Oberbeckmann S."/>
            <person name="Bunk B."/>
            <person name="Jeske O."/>
            <person name="Meyerdierks A."/>
            <person name="Storesund J.E."/>
            <person name="Kallscheuer N."/>
            <person name="Luecker S."/>
            <person name="Lage O.M."/>
            <person name="Pohl T."/>
            <person name="Merkel B.J."/>
            <person name="Hornburger P."/>
            <person name="Mueller R.-W."/>
            <person name="Bruemmer F."/>
            <person name="Labrenz M."/>
            <person name="Spormann A.M."/>
            <person name="Op Den Camp H."/>
            <person name="Overmann J."/>
            <person name="Amann R."/>
            <person name="Jetten M.S.M."/>
            <person name="Mascher T."/>
            <person name="Medema M.H."/>
            <person name="Devos D.P."/>
            <person name="Kaster A.-K."/>
            <person name="Ovreas L."/>
            <person name="Rohde M."/>
            <person name="Galperin M.Y."/>
            <person name="Jogler C."/>
        </authorList>
    </citation>
    <scope>NUCLEOTIDE SEQUENCE [LARGE SCALE GENOMIC DNA]</scope>
    <source>
        <strain evidence="1 2">Pla123a</strain>
    </source>
</reference>
<gene>
    <name evidence="1" type="ORF">Pla123a_23380</name>
</gene>
<dbReference type="AlphaFoldDB" id="A0A5C5YPW6"/>
<dbReference type="Proteomes" id="UP000318478">
    <property type="component" value="Unassembled WGS sequence"/>
</dbReference>
<keyword evidence="2" id="KW-1185">Reference proteome</keyword>
<evidence type="ECO:0000313" key="1">
    <source>
        <dbReference type="EMBL" id="TWT76913.1"/>
    </source>
</evidence>
<protein>
    <submittedName>
        <fullName evidence="1">Uncharacterized protein</fullName>
    </submittedName>
</protein>
<name>A0A5C5YPW6_9BACT</name>
<proteinExistence type="predicted"/>
<organism evidence="1 2">
    <name type="scientific">Posidoniimonas polymericola</name>
    <dbReference type="NCBI Taxonomy" id="2528002"/>
    <lineage>
        <taxon>Bacteria</taxon>
        <taxon>Pseudomonadati</taxon>
        <taxon>Planctomycetota</taxon>
        <taxon>Planctomycetia</taxon>
        <taxon>Pirellulales</taxon>
        <taxon>Lacipirellulaceae</taxon>
        <taxon>Posidoniimonas</taxon>
    </lineage>
</organism>
<comment type="caution">
    <text evidence="1">The sequence shown here is derived from an EMBL/GenBank/DDBJ whole genome shotgun (WGS) entry which is preliminary data.</text>
</comment>
<sequence>MGVNGFTTGVLIIVAISVASRQSARGEAPTVTPHHVGRGSPAEAVLSARVGSTVSAVLEYIKSQDLDPKENRGAYASPKGTDHVTIPLNPQTSFAIVGFETDAKRVDSISIYFHPEGSPQKAYRSYNAVSHLRLFEDGSYEVRFLPPTGAK</sequence>
<dbReference type="EMBL" id="SJPO01000005">
    <property type="protein sequence ID" value="TWT76913.1"/>
    <property type="molecule type" value="Genomic_DNA"/>
</dbReference>
<accession>A0A5C5YPW6</accession>